<dbReference type="GO" id="GO:0020037">
    <property type="term" value="F:heme binding"/>
    <property type="evidence" value="ECO:0007669"/>
    <property type="project" value="InterPro"/>
</dbReference>
<organism evidence="9 10">
    <name type="scientific">Telluria aromaticivorans</name>
    <dbReference type="NCBI Taxonomy" id="2725995"/>
    <lineage>
        <taxon>Bacteria</taxon>
        <taxon>Pseudomonadati</taxon>
        <taxon>Pseudomonadota</taxon>
        <taxon>Betaproteobacteria</taxon>
        <taxon>Burkholderiales</taxon>
        <taxon>Oxalobacteraceae</taxon>
        <taxon>Telluria group</taxon>
        <taxon>Telluria</taxon>
    </lineage>
</organism>
<accession>A0A7Y2JY12</accession>
<dbReference type="InterPro" id="IPR036909">
    <property type="entry name" value="Cyt_c-like_dom_sf"/>
</dbReference>
<keyword evidence="2 6" id="KW-0349">Heme</keyword>
<protein>
    <submittedName>
        <fullName evidence="9">Cytochrome c</fullName>
    </submittedName>
</protein>
<dbReference type="InterPro" id="IPR050597">
    <property type="entry name" value="Cytochrome_c_Oxidase_Subunit"/>
</dbReference>
<keyword evidence="3 6" id="KW-0479">Metal-binding</keyword>
<dbReference type="PROSITE" id="PS51007">
    <property type="entry name" value="CYTC"/>
    <property type="match status" value="1"/>
</dbReference>
<evidence type="ECO:0000256" key="1">
    <source>
        <dbReference type="ARBA" id="ARBA00022448"/>
    </source>
</evidence>
<dbReference type="GO" id="GO:0009055">
    <property type="term" value="F:electron transfer activity"/>
    <property type="evidence" value="ECO:0007669"/>
    <property type="project" value="InterPro"/>
</dbReference>
<evidence type="ECO:0000256" key="3">
    <source>
        <dbReference type="ARBA" id="ARBA00022723"/>
    </source>
</evidence>
<dbReference type="Proteomes" id="UP000533905">
    <property type="component" value="Unassembled WGS sequence"/>
</dbReference>
<keyword evidence="5 6" id="KW-0408">Iron</keyword>
<keyword evidence="7" id="KW-0732">Signal</keyword>
<dbReference type="EMBL" id="JABAIV010000002">
    <property type="protein sequence ID" value="NNG23116.1"/>
    <property type="molecule type" value="Genomic_DNA"/>
</dbReference>
<evidence type="ECO:0000313" key="10">
    <source>
        <dbReference type="Proteomes" id="UP000533905"/>
    </source>
</evidence>
<dbReference type="AlphaFoldDB" id="A0A7Y2JY12"/>
<keyword evidence="1" id="KW-0813">Transport</keyword>
<dbReference type="InterPro" id="IPR009056">
    <property type="entry name" value="Cyt_c-like_dom"/>
</dbReference>
<evidence type="ECO:0000256" key="4">
    <source>
        <dbReference type="ARBA" id="ARBA00022982"/>
    </source>
</evidence>
<keyword evidence="4" id="KW-0249">Electron transport</keyword>
<dbReference type="PANTHER" id="PTHR33751">
    <property type="entry name" value="CBB3-TYPE CYTOCHROME C OXIDASE SUBUNIT FIXP"/>
    <property type="match status" value="1"/>
</dbReference>
<feature type="chain" id="PRO_5030547761" evidence="7">
    <location>
        <begin position="24"/>
        <end position="116"/>
    </location>
</feature>
<gene>
    <name evidence="9" type="ORF">HGB41_08890</name>
</gene>
<name>A0A7Y2JY12_9BURK</name>
<dbReference type="PANTHER" id="PTHR33751:SF9">
    <property type="entry name" value="CYTOCHROME C4"/>
    <property type="match status" value="1"/>
</dbReference>
<feature type="domain" description="Cytochrome c" evidence="8">
    <location>
        <begin position="24"/>
        <end position="109"/>
    </location>
</feature>
<evidence type="ECO:0000256" key="6">
    <source>
        <dbReference type="PROSITE-ProRule" id="PRU00433"/>
    </source>
</evidence>
<proteinExistence type="predicted"/>
<evidence type="ECO:0000256" key="5">
    <source>
        <dbReference type="ARBA" id="ARBA00023004"/>
    </source>
</evidence>
<feature type="signal peptide" evidence="7">
    <location>
        <begin position="1"/>
        <end position="23"/>
    </location>
</feature>
<dbReference type="GO" id="GO:0046872">
    <property type="term" value="F:metal ion binding"/>
    <property type="evidence" value="ECO:0007669"/>
    <property type="project" value="UniProtKB-KW"/>
</dbReference>
<dbReference type="RefSeq" id="WP_171083251.1">
    <property type="nucleotide sequence ID" value="NZ_JABAIV010000002.1"/>
</dbReference>
<dbReference type="SUPFAM" id="SSF46626">
    <property type="entry name" value="Cytochrome c"/>
    <property type="match status" value="1"/>
</dbReference>
<evidence type="ECO:0000313" key="9">
    <source>
        <dbReference type="EMBL" id="NNG23116.1"/>
    </source>
</evidence>
<dbReference type="Pfam" id="PF00034">
    <property type="entry name" value="Cytochrom_C"/>
    <property type="match status" value="1"/>
</dbReference>
<evidence type="ECO:0000259" key="8">
    <source>
        <dbReference type="PROSITE" id="PS51007"/>
    </source>
</evidence>
<dbReference type="Gene3D" id="1.10.760.10">
    <property type="entry name" value="Cytochrome c-like domain"/>
    <property type="match status" value="1"/>
</dbReference>
<reference evidence="9 10" key="1">
    <citation type="submission" date="2020-04" db="EMBL/GenBank/DDBJ databases">
        <title>Massilia sp. nov., a cold adapted bacteria isolated from Arctic soil.</title>
        <authorList>
            <person name="Son J."/>
            <person name="Ka J.-O."/>
        </authorList>
    </citation>
    <scope>NUCLEOTIDE SEQUENCE [LARGE SCALE GENOMIC DNA]</scope>
    <source>
        <strain evidence="9 10">ML15P13</strain>
    </source>
</reference>
<comment type="caution">
    <text evidence="9">The sequence shown here is derived from an EMBL/GenBank/DDBJ whole genome shotgun (WGS) entry which is preliminary data.</text>
</comment>
<sequence length="116" mass="12198">MKKLVSALVFGAFSLGATSFASAADVTKGEALAKKYNCASCHGADYNKPIDPSYPKLAGQHAEYLTHALHAYKRGAGANGRTNPIMSAQVQPLSNQDMADIGAYLAKLPSQLVVSK</sequence>
<evidence type="ECO:0000256" key="2">
    <source>
        <dbReference type="ARBA" id="ARBA00022617"/>
    </source>
</evidence>
<keyword evidence="10" id="KW-1185">Reference proteome</keyword>
<evidence type="ECO:0000256" key="7">
    <source>
        <dbReference type="SAM" id="SignalP"/>
    </source>
</evidence>